<reference evidence="3 4" key="1">
    <citation type="submission" date="2020-08" db="EMBL/GenBank/DDBJ databases">
        <title>Sequencing the genomes of 1000 actinobacteria strains.</title>
        <authorList>
            <person name="Klenk H.-P."/>
        </authorList>
    </citation>
    <scope>NUCLEOTIDE SEQUENCE [LARGE SCALE GENOMIC DNA]</scope>
    <source>
        <strain evidence="3 4">DSM 105498</strain>
    </source>
</reference>
<dbReference type="GO" id="GO:0003677">
    <property type="term" value="F:DNA binding"/>
    <property type="evidence" value="ECO:0007669"/>
    <property type="project" value="InterPro"/>
</dbReference>
<evidence type="ECO:0000256" key="1">
    <source>
        <dbReference type="SAM" id="MobiDB-lite"/>
    </source>
</evidence>
<keyword evidence="4" id="KW-1185">Reference proteome</keyword>
<name>A0A7W4VRB7_9ACTN</name>
<sequence>MSARSIAHDSGEVARLLGLKVRAAREALGLSQDELAGRTGLSRNQIQNIEHCRNNARDPVTGRHGPGNPRLDTIIVLAQALHIEAAYLVDAARPIPEAAGPEQGARQG</sequence>
<dbReference type="EMBL" id="JACHWR010000001">
    <property type="protein sequence ID" value="MBB3040361.1"/>
    <property type="molecule type" value="Genomic_DNA"/>
</dbReference>
<gene>
    <name evidence="3" type="ORF">FHU40_000162</name>
</gene>
<organism evidence="3 4">
    <name type="scientific">Nocardioides soli</name>
    <dbReference type="NCBI Taxonomy" id="1036020"/>
    <lineage>
        <taxon>Bacteria</taxon>
        <taxon>Bacillati</taxon>
        <taxon>Actinomycetota</taxon>
        <taxon>Actinomycetes</taxon>
        <taxon>Propionibacteriales</taxon>
        <taxon>Nocardioidaceae</taxon>
        <taxon>Nocardioides</taxon>
    </lineage>
</organism>
<evidence type="ECO:0000259" key="2">
    <source>
        <dbReference type="PROSITE" id="PS50943"/>
    </source>
</evidence>
<accession>A0A7W4VRB7</accession>
<dbReference type="PROSITE" id="PS50943">
    <property type="entry name" value="HTH_CROC1"/>
    <property type="match status" value="1"/>
</dbReference>
<evidence type="ECO:0000313" key="3">
    <source>
        <dbReference type="EMBL" id="MBB3040361.1"/>
    </source>
</evidence>
<feature type="domain" description="HTH cro/C1-type" evidence="2">
    <location>
        <begin position="21"/>
        <end position="88"/>
    </location>
</feature>
<dbReference type="InterPro" id="IPR010982">
    <property type="entry name" value="Lambda_DNA-bd_dom_sf"/>
</dbReference>
<evidence type="ECO:0000313" key="4">
    <source>
        <dbReference type="Proteomes" id="UP000589626"/>
    </source>
</evidence>
<dbReference type="SMART" id="SM00530">
    <property type="entry name" value="HTH_XRE"/>
    <property type="match status" value="1"/>
</dbReference>
<dbReference type="Proteomes" id="UP000589626">
    <property type="component" value="Unassembled WGS sequence"/>
</dbReference>
<feature type="region of interest" description="Disordered" evidence="1">
    <location>
        <begin position="39"/>
        <end position="67"/>
    </location>
</feature>
<dbReference type="InterPro" id="IPR001387">
    <property type="entry name" value="Cro/C1-type_HTH"/>
</dbReference>
<proteinExistence type="predicted"/>
<comment type="caution">
    <text evidence="3">The sequence shown here is derived from an EMBL/GenBank/DDBJ whole genome shotgun (WGS) entry which is preliminary data.</text>
</comment>
<dbReference type="AlphaFoldDB" id="A0A7W4VRB7"/>
<dbReference type="SUPFAM" id="SSF47413">
    <property type="entry name" value="lambda repressor-like DNA-binding domains"/>
    <property type="match status" value="1"/>
</dbReference>
<dbReference type="RefSeq" id="WP_183590404.1">
    <property type="nucleotide sequence ID" value="NZ_JACHWR010000001.1"/>
</dbReference>
<dbReference type="CDD" id="cd00093">
    <property type="entry name" value="HTH_XRE"/>
    <property type="match status" value="1"/>
</dbReference>
<protein>
    <submittedName>
        <fullName evidence="3">Transcriptional regulator with XRE-family HTH domain</fullName>
    </submittedName>
</protein>
<dbReference type="Pfam" id="PF12844">
    <property type="entry name" value="HTH_19"/>
    <property type="match status" value="1"/>
</dbReference>
<dbReference type="Gene3D" id="1.10.260.40">
    <property type="entry name" value="lambda repressor-like DNA-binding domains"/>
    <property type="match status" value="1"/>
</dbReference>